<dbReference type="SUPFAM" id="SSF56281">
    <property type="entry name" value="Metallo-hydrolase/oxidoreductase"/>
    <property type="match status" value="1"/>
</dbReference>
<dbReference type="InterPro" id="IPR036866">
    <property type="entry name" value="RibonucZ/Hydroxyglut_hydro"/>
</dbReference>
<sequence>MEKEYPVKLNDRMYLIDGYDLGVAERTGIYVIDEEELTIVETGPSPSIKHIKQGLETLGFTLDQVKYIIVTHIHLDHAGGTGLLLQECPNATVVVHPKGARHIANPERLIAGAKAVYGDKFESLFDPILPIAEDRLLIKGEGDVLKIGPACTLQFLDTPGHAKHHFSIYDPVSNGIFTGDTIGVRYKQLVADGIDLFLPSTSPNQFDPTAMVQAIDRIQDMNVEFIYFGHFGMTDKPKEVFRQVSKWLVVFVEEAKAVYAEERGYEELAKRLQTHVRNHLSEQGVPDNHEVYGLIKLDMEVSAMGLIDYLSKE</sequence>
<dbReference type="EMBL" id="QKZI01000002">
    <property type="protein sequence ID" value="PZX05684.1"/>
    <property type="molecule type" value="Genomic_DNA"/>
</dbReference>
<dbReference type="PANTHER" id="PTHR42951:SF22">
    <property type="entry name" value="METALLO BETA-LACTAMASE SUPERFAMILY LIPOPROTEIN"/>
    <property type="match status" value="1"/>
</dbReference>
<dbReference type="Pfam" id="PF00753">
    <property type="entry name" value="Lactamase_B"/>
    <property type="match status" value="1"/>
</dbReference>
<dbReference type="OrthoDB" id="9761531at2"/>
<evidence type="ECO:0000259" key="1">
    <source>
        <dbReference type="SMART" id="SM00849"/>
    </source>
</evidence>
<reference evidence="2 3" key="1">
    <citation type="submission" date="2018-06" db="EMBL/GenBank/DDBJ databases">
        <title>Genomic Encyclopedia of Type Strains, Phase IV (KMG-IV): sequencing the most valuable type-strain genomes for metagenomic binning, comparative biology and taxonomic classification.</title>
        <authorList>
            <person name="Goeker M."/>
        </authorList>
    </citation>
    <scope>NUCLEOTIDE SEQUENCE [LARGE SCALE GENOMIC DNA]</scope>
    <source>
        <strain evidence="2 3">DSM 5</strain>
    </source>
</reference>
<dbReference type="GO" id="GO:0016787">
    <property type="term" value="F:hydrolase activity"/>
    <property type="evidence" value="ECO:0007669"/>
    <property type="project" value="UniProtKB-KW"/>
</dbReference>
<dbReference type="RefSeq" id="WP_111439134.1">
    <property type="nucleotide sequence ID" value="NZ_QKZI01000002.1"/>
</dbReference>
<dbReference type="InterPro" id="IPR001279">
    <property type="entry name" value="Metallo-B-lactamas"/>
</dbReference>
<dbReference type="Proteomes" id="UP000248646">
    <property type="component" value="Unassembled WGS sequence"/>
</dbReference>
<dbReference type="AlphaFoldDB" id="A0A2W7N2Z8"/>
<protein>
    <submittedName>
        <fullName evidence="2">Glyoxylase-like metal-dependent hydrolase (Beta-lactamase superfamily II)</fullName>
    </submittedName>
</protein>
<proteinExistence type="predicted"/>
<comment type="caution">
    <text evidence="2">The sequence shown here is derived from an EMBL/GenBank/DDBJ whole genome shotgun (WGS) entry which is preliminary data.</text>
</comment>
<evidence type="ECO:0000313" key="2">
    <source>
        <dbReference type="EMBL" id="PZX05684.1"/>
    </source>
</evidence>
<organism evidence="2 3">
    <name type="scientific">Psychrobacillus insolitus</name>
    <dbReference type="NCBI Taxonomy" id="1461"/>
    <lineage>
        <taxon>Bacteria</taxon>
        <taxon>Bacillati</taxon>
        <taxon>Bacillota</taxon>
        <taxon>Bacilli</taxon>
        <taxon>Bacillales</taxon>
        <taxon>Bacillaceae</taxon>
        <taxon>Psychrobacillus</taxon>
    </lineage>
</organism>
<evidence type="ECO:0000313" key="3">
    <source>
        <dbReference type="Proteomes" id="UP000248646"/>
    </source>
</evidence>
<dbReference type="InterPro" id="IPR037482">
    <property type="entry name" value="ST1585_MBL-fold"/>
</dbReference>
<keyword evidence="2" id="KW-0378">Hydrolase</keyword>
<feature type="domain" description="Metallo-beta-lactamase" evidence="1">
    <location>
        <begin position="25"/>
        <end position="230"/>
    </location>
</feature>
<accession>A0A2W7N2Z8</accession>
<dbReference type="Gene3D" id="3.60.15.10">
    <property type="entry name" value="Ribonuclease Z/Hydroxyacylglutathione hydrolase-like"/>
    <property type="match status" value="1"/>
</dbReference>
<dbReference type="CDD" id="cd07726">
    <property type="entry name" value="ST1585-like_MBL-fold"/>
    <property type="match status" value="1"/>
</dbReference>
<name>A0A2W7N2Z8_9BACI</name>
<keyword evidence="3" id="KW-1185">Reference proteome</keyword>
<gene>
    <name evidence="2" type="ORF">C7437_102143</name>
</gene>
<dbReference type="PANTHER" id="PTHR42951">
    <property type="entry name" value="METALLO-BETA-LACTAMASE DOMAIN-CONTAINING"/>
    <property type="match status" value="1"/>
</dbReference>
<dbReference type="SMART" id="SM00849">
    <property type="entry name" value="Lactamase_B"/>
    <property type="match status" value="1"/>
</dbReference>
<dbReference type="InterPro" id="IPR050855">
    <property type="entry name" value="NDM-1-like"/>
</dbReference>